<evidence type="ECO:0000256" key="7">
    <source>
        <dbReference type="ARBA" id="ARBA00022801"/>
    </source>
</evidence>
<evidence type="ECO:0000256" key="9">
    <source>
        <dbReference type="ARBA" id="ARBA00022984"/>
    </source>
</evidence>
<name>A0A841KL12_9FIRM</name>
<protein>
    <recommendedName>
        <fullName evidence="4 17">Undecaprenyl-diphosphatase</fullName>
        <ecNumber evidence="3 17">3.6.1.27</ecNumber>
    </recommendedName>
    <alternativeName>
        <fullName evidence="15 17">Bacitracin resistance protein</fullName>
    </alternativeName>
    <alternativeName>
        <fullName evidence="14 17">Undecaprenyl pyrophosphate phosphatase</fullName>
    </alternativeName>
</protein>
<dbReference type="PANTHER" id="PTHR30622:SF3">
    <property type="entry name" value="UNDECAPRENYL-DIPHOSPHATASE"/>
    <property type="match status" value="1"/>
</dbReference>
<dbReference type="NCBIfam" id="NF001390">
    <property type="entry name" value="PRK00281.1-4"/>
    <property type="match status" value="1"/>
</dbReference>
<keyword evidence="12 17" id="KW-0046">Antibiotic resistance</keyword>
<evidence type="ECO:0000256" key="10">
    <source>
        <dbReference type="ARBA" id="ARBA00022989"/>
    </source>
</evidence>
<comment type="function">
    <text evidence="17">Catalyzes the dephosphorylation of undecaprenyl diphosphate (UPP). Confers resistance to bacitracin.</text>
</comment>
<evidence type="ECO:0000256" key="6">
    <source>
        <dbReference type="ARBA" id="ARBA00022692"/>
    </source>
</evidence>
<gene>
    <name evidence="17" type="primary">uppP</name>
    <name evidence="18" type="ORF">HNQ80_000172</name>
</gene>
<evidence type="ECO:0000256" key="12">
    <source>
        <dbReference type="ARBA" id="ARBA00023251"/>
    </source>
</evidence>
<evidence type="ECO:0000256" key="11">
    <source>
        <dbReference type="ARBA" id="ARBA00023136"/>
    </source>
</evidence>
<feature type="transmembrane region" description="Helical" evidence="17">
    <location>
        <begin position="39"/>
        <end position="59"/>
    </location>
</feature>
<sequence length="260" mass="28570">MILKAIILGIIEGLTEFLPVSSTGHLIIASKYIDFTGEFANVFNVAIQVGAIFAVILYFKDKIFPKANNIRQARSVFRLWTKVIVGFIPAAILGFLFDDYIDAHFFNPTTVSIALIVGAILLLVAEAKLKRVQVRTTDELTFSQSFIVGVAQCMALIPGMSRSASTIIGGLFLGLSREVAAEFSFFLAIPTLMGAAAYKLMKAGFAYTPYEWMVILVGTVVSFIVALLVIALFMSYIKRKKLAPFAYYRILLGILVLLMA</sequence>
<comment type="caution">
    <text evidence="18">The sequence shown here is derived from an EMBL/GenBank/DDBJ whole genome shotgun (WGS) entry which is preliminary data.</text>
</comment>
<evidence type="ECO:0000256" key="14">
    <source>
        <dbReference type="ARBA" id="ARBA00032707"/>
    </source>
</evidence>
<evidence type="ECO:0000256" key="5">
    <source>
        <dbReference type="ARBA" id="ARBA00022475"/>
    </source>
</evidence>
<evidence type="ECO:0000256" key="2">
    <source>
        <dbReference type="ARBA" id="ARBA00010621"/>
    </source>
</evidence>
<feature type="transmembrane region" description="Helical" evidence="17">
    <location>
        <begin position="103"/>
        <end position="125"/>
    </location>
</feature>
<accession>A0A841KL12</accession>
<evidence type="ECO:0000313" key="18">
    <source>
        <dbReference type="EMBL" id="MBB6214103.1"/>
    </source>
</evidence>
<evidence type="ECO:0000256" key="3">
    <source>
        <dbReference type="ARBA" id="ARBA00012374"/>
    </source>
</evidence>
<feature type="transmembrane region" description="Helical" evidence="17">
    <location>
        <begin position="79"/>
        <end position="97"/>
    </location>
</feature>
<comment type="subcellular location">
    <subcellularLocation>
        <location evidence="1 17">Cell membrane</location>
        <topology evidence="1 17">Multi-pass membrane protein</topology>
    </subcellularLocation>
</comment>
<keyword evidence="19" id="KW-1185">Reference proteome</keyword>
<dbReference type="EC" id="3.6.1.27" evidence="3 17"/>
<dbReference type="AlphaFoldDB" id="A0A841KL12"/>
<keyword evidence="7 17" id="KW-0378">Hydrolase</keyword>
<evidence type="ECO:0000256" key="4">
    <source>
        <dbReference type="ARBA" id="ARBA00021581"/>
    </source>
</evidence>
<dbReference type="NCBIfam" id="NF001389">
    <property type="entry name" value="PRK00281.1-2"/>
    <property type="match status" value="1"/>
</dbReference>
<feature type="transmembrane region" description="Helical" evidence="17">
    <location>
        <begin position="242"/>
        <end position="259"/>
    </location>
</feature>
<feature type="transmembrane region" description="Helical" evidence="17">
    <location>
        <begin position="179"/>
        <end position="200"/>
    </location>
</feature>
<comment type="miscellaneous">
    <text evidence="17">Bacitracin is thought to be involved in the inhibition of peptidoglycan synthesis by sequestering undecaprenyl diphosphate, thereby reducing the pool of lipid carrier available.</text>
</comment>
<feature type="transmembrane region" description="Helical" evidence="17">
    <location>
        <begin position="212"/>
        <end position="236"/>
    </location>
</feature>
<reference evidence="18 19" key="1">
    <citation type="submission" date="2020-08" db="EMBL/GenBank/DDBJ databases">
        <title>Genomic Encyclopedia of Type Strains, Phase IV (KMG-IV): sequencing the most valuable type-strain genomes for metagenomic binning, comparative biology and taxonomic classification.</title>
        <authorList>
            <person name="Goeker M."/>
        </authorList>
    </citation>
    <scope>NUCLEOTIDE SEQUENCE [LARGE SCALE GENOMIC DNA]</scope>
    <source>
        <strain evidence="18 19">DSM 103526</strain>
    </source>
</reference>
<comment type="catalytic activity">
    <reaction evidence="16 17">
        <text>di-trans,octa-cis-undecaprenyl diphosphate + H2O = di-trans,octa-cis-undecaprenyl phosphate + phosphate + H(+)</text>
        <dbReference type="Rhea" id="RHEA:28094"/>
        <dbReference type="ChEBI" id="CHEBI:15377"/>
        <dbReference type="ChEBI" id="CHEBI:15378"/>
        <dbReference type="ChEBI" id="CHEBI:43474"/>
        <dbReference type="ChEBI" id="CHEBI:58405"/>
        <dbReference type="ChEBI" id="CHEBI:60392"/>
        <dbReference type="EC" id="3.6.1.27"/>
    </reaction>
</comment>
<evidence type="ECO:0000256" key="15">
    <source>
        <dbReference type="ARBA" id="ARBA00032932"/>
    </source>
</evidence>
<keyword evidence="10 17" id="KW-1133">Transmembrane helix</keyword>
<dbReference type="PANTHER" id="PTHR30622">
    <property type="entry name" value="UNDECAPRENYL-DIPHOSPHATASE"/>
    <property type="match status" value="1"/>
</dbReference>
<keyword evidence="5 17" id="KW-1003">Cell membrane</keyword>
<comment type="similarity">
    <text evidence="2 17">Belongs to the UppP family.</text>
</comment>
<dbReference type="Pfam" id="PF02673">
    <property type="entry name" value="BacA"/>
    <property type="match status" value="1"/>
</dbReference>
<keyword evidence="8 17" id="KW-0133">Cell shape</keyword>
<dbReference type="EMBL" id="JACHEN010000001">
    <property type="protein sequence ID" value="MBB6214103.1"/>
    <property type="molecule type" value="Genomic_DNA"/>
</dbReference>
<evidence type="ECO:0000256" key="13">
    <source>
        <dbReference type="ARBA" id="ARBA00023316"/>
    </source>
</evidence>
<keyword evidence="11 17" id="KW-0472">Membrane</keyword>
<evidence type="ECO:0000256" key="16">
    <source>
        <dbReference type="ARBA" id="ARBA00047594"/>
    </source>
</evidence>
<keyword evidence="9 17" id="KW-0573">Peptidoglycan synthesis</keyword>
<dbReference type="HAMAP" id="MF_01006">
    <property type="entry name" value="Undec_diphosphatase"/>
    <property type="match status" value="1"/>
</dbReference>
<keyword evidence="6 17" id="KW-0812">Transmembrane</keyword>
<evidence type="ECO:0000313" key="19">
    <source>
        <dbReference type="Proteomes" id="UP000579281"/>
    </source>
</evidence>
<organism evidence="18 19">
    <name type="scientific">Anaerosolibacter carboniphilus</name>
    <dbReference type="NCBI Taxonomy" id="1417629"/>
    <lineage>
        <taxon>Bacteria</taxon>
        <taxon>Bacillati</taxon>
        <taxon>Bacillota</taxon>
        <taxon>Clostridia</taxon>
        <taxon>Peptostreptococcales</taxon>
        <taxon>Thermotaleaceae</taxon>
        <taxon>Anaerosolibacter</taxon>
    </lineage>
</organism>
<dbReference type="GO" id="GO:0008360">
    <property type="term" value="P:regulation of cell shape"/>
    <property type="evidence" value="ECO:0007669"/>
    <property type="project" value="UniProtKB-KW"/>
</dbReference>
<dbReference type="InterPro" id="IPR003824">
    <property type="entry name" value="UppP"/>
</dbReference>
<dbReference type="GO" id="GO:0050380">
    <property type="term" value="F:undecaprenyl-diphosphatase activity"/>
    <property type="evidence" value="ECO:0007669"/>
    <property type="project" value="UniProtKB-UniRule"/>
</dbReference>
<dbReference type="Proteomes" id="UP000579281">
    <property type="component" value="Unassembled WGS sequence"/>
</dbReference>
<proteinExistence type="inferred from homology"/>
<dbReference type="GO" id="GO:0071555">
    <property type="term" value="P:cell wall organization"/>
    <property type="evidence" value="ECO:0007669"/>
    <property type="project" value="UniProtKB-KW"/>
</dbReference>
<dbReference type="NCBIfam" id="TIGR00753">
    <property type="entry name" value="undec_PP_bacA"/>
    <property type="match status" value="1"/>
</dbReference>
<keyword evidence="13 17" id="KW-0961">Cell wall biogenesis/degradation</keyword>
<dbReference type="GO" id="GO:0009252">
    <property type="term" value="P:peptidoglycan biosynthetic process"/>
    <property type="evidence" value="ECO:0007669"/>
    <property type="project" value="UniProtKB-KW"/>
</dbReference>
<evidence type="ECO:0000256" key="1">
    <source>
        <dbReference type="ARBA" id="ARBA00004651"/>
    </source>
</evidence>
<dbReference type="RefSeq" id="WP_184307208.1">
    <property type="nucleotide sequence ID" value="NZ_JACHEN010000001.1"/>
</dbReference>
<dbReference type="GO" id="GO:0005886">
    <property type="term" value="C:plasma membrane"/>
    <property type="evidence" value="ECO:0007669"/>
    <property type="project" value="UniProtKB-SubCell"/>
</dbReference>
<dbReference type="GO" id="GO:0046677">
    <property type="term" value="P:response to antibiotic"/>
    <property type="evidence" value="ECO:0007669"/>
    <property type="project" value="UniProtKB-UniRule"/>
</dbReference>
<evidence type="ECO:0000256" key="8">
    <source>
        <dbReference type="ARBA" id="ARBA00022960"/>
    </source>
</evidence>
<evidence type="ECO:0000256" key="17">
    <source>
        <dbReference type="HAMAP-Rule" id="MF_01006"/>
    </source>
</evidence>